<feature type="signal peptide" evidence="2">
    <location>
        <begin position="1"/>
        <end position="18"/>
    </location>
</feature>
<dbReference type="AlphaFoldDB" id="A0A5M6ZNH2"/>
<dbReference type="EMBL" id="VWOJ01000001">
    <property type="protein sequence ID" value="KAA5805134.1"/>
    <property type="molecule type" value="Genomic_DNA"/>
</dbReference>
<organism evidence="3 4">
    <name type="scientific">Alkalicaulis satelles</name>
    <dbReference type="NCBI Taxonomy" id="2609175"/>
    <lineage>
        <taxon>Bacteria</taxon>
        <taxon>Pseudomonadati</taxon>
        <taxon>Pseudomonadota</taxon>
        <taxon>Alphaproteobacteria</taxon>
        <taxon>Maricaulales</taxon>
        <taxon>Maricaulaceae</taxon>
        <taxon>Alkalicaulis</taxon>
    </lineage>
</organism>
<name>A0A5M6ZNH2_9PROT</name>
<evidence type="ECO:0000256" key="2">
    <source>
        <dbReference type="SAM" id="SignalP"/>
    </source>
</evidence>
<proteinExistence type="predicted"/>
<dbReference type="Proteomes" id="UP000325122">
    <property type="component" value="Unassembled WGS sequence"/>
</dbReference>
<sequence>MTKLIRLIAAAAIGGLLAACGATTQAPYYGPASSSRDGTGFSEMRIEDRRWRISYRGAQGVSPGDAERLAIRRAADVVLNNDLEWFTIADSRASQEGQARRSGSPVRVGGSVGRGWGSGGRRSSSVGLGVSMGVGGSQSRERAEAVIEIIAGSGEPRPEGAYDAAIIAAEPLR</sequence>
<evidence type="ECO:0008006" key="5">
    <source>
        <dbReference type="Google" id="ProtNLM"/>
    </source>
</evidence>
<feature type="compositionally biased region" description="Low complexity" evidence="1">
    <location>
        <begin position="100"/>
        <end position="109"/>
    </location>
</feature>
<keyword evidence="2" id="KW-0732">Signal</keyword>
<dbReference type="NCBIfam" id="NF047637">
    <property type="entry name" value="lipo_CC0125"/>
    <property type="match status" value="1"/>
</dbReference>
<dbReference type="PROSITE" id="PS51257">
    <property type="entry name" value="PROKAR_LIPOPROTEIN"/>
    <property type="match status" value="1"/>
</dbReference>
<evidence type="ECO:0000313" key="3">
    <source>
        <dbReference type="EMBL" id="KAA5805134.1"/>
    </source>
</evidence>
<feature type="compositionally biased region" description="Gly residues" evidence="1">
    <location>
        <begin position="110"/>
        <end position="120"/>
    </location>
</feature>
<dbReference type="RefSeq" id="WP_150022165.1">
    <property type="nucleotide sequence ID" value="NZ_VWOJ01000001.1"/>
</dbReference>
<feature type="chain" id="PRO_5024456844" description="DUF4136 domain-containing protein" evidence="2">
    <location>
        <begin position="19"/>
        <end position="173"/>
    </location>
</feature>
<gene>
    <name evidence="3" type="ORF">F1654_03875</name>
</gene>
<reference evidence="3 4" key="1">
    <citation type="submission" date="2019-09" db="EMBL/GenBank/DDBJ databases">
        <authorList>
            <person name="Kevbrin V."/>
            <person name="Grouzdev D.S."/>
        </authorList>
    </citation>
    <scope>NUCLEOTIDE SEQUENCE [LARGE SCALE GENOMIC DNA]</scope>
    <source>
        <strain evidence="3 4">G-192</strain>
    </source>
</reference>
<accession>A0A5M6ZNH2</accession>
<feature type="region of interest" description="Disordered" evidence="1">
    <location>
        <begin position="94"/>
        <end position="135"/>
    </location>
</feature>
<comment type="caution">
    <text evidence="3">The sequence shown here is derived from an EMBL/GenBank/DDBJ whole genome shotgun (WGS) entry which is preliminary data.</text>
</comment>
<keyword evidence="4" id="KW-1185">Reference proteome</keyword>
<evidence type="ECO:0000256" key="1">
    <source>
        <dbReference type="SAM" id="MobiDB-lite"/>
    </source>
</evidence>
<protein>
    <recommendedName>
        <fullName evidence="5">DUF4136 domain-containing protein</fullName>
    </recommendedName>
</protein>
<evidence type="ECO:0000313" key="4">
    <source>
        <dbReference type="Proteomes" id="UP000325122"/>
    </source>
</evidence>